<dbReference type="PRINTS" id="PR00344">
    <property type="entry name" value="BCTRLSENSOR"/>
</dbReference>
<dbReference type="CDD" id="cd00082">
    <property type="entry name" value="HisKA"/>
    <property type="match status" value="1"/>
</dbReference>
<dbReference type="CDD" id="cd00075">
    <property type="entry name" value="HATPase"/>
    <property type="match status" value="1"/>
</dbReference>
<evidence type="ECO:0000256" key="8">
    <source>
        <dbReference type="ARBA" id="ARBA00023012"/>
    </source>
</evidence>
<dbReference type="InterPro" id="IPR036890">
    <property type="entry name" value="HATPase_C_sf"/>
</dbReference>
<dbReference type="InterPro" id="IPR001610">
    <property type="entry name" value="PAC"/>
</dbReference>
<dbReference type="InterPro" id="IPR000700">
    <property type="entry name" value="PAS-assoc_C"/>
</dbReference>
<keyword evidence="9" id="KW-0175">Coiled coil</keyword>
<dbReference type="SUPFAM" id="SSF47384">
    <property type="entry name" value="Homodimeric domain of signal transducing histidine kinase"/>
    <property type="match status" value="1"/>
</dbReference>
<keyword evidence="3" id="KW-0597">Phosphoprotein</keyword>
<dbReference type="PROSITE" id="PS50113">
    <property type="entry name" value="PAC"/>
    <property type="match status" value="2"/>
</dbReference>
<evidence type="ECO:0000256" key="5">
    <source>
        <dbReference type="ARBA" id="ARBA00022741"/>
    </source>
</evidence>
<dbReference type="InterPro" id="IPR005467">
    <property type="entry name" value="His_kinase_dom"/>
</dbReference>
<dbReference type="SMART" id="SM00388">
    <property type="entry name" value="HisKA"/>
    <property type="match status" value="1"/>
</dbReference>
<protein>
    <recommendedName>
        <fullName evidence="2">histidine kinase</fullName>
        <ecNumber evidence="2">2.7.13.3</ecNumber>
    </recommendedName>
</protein>
<dbReference type="GO" id="GO:0005524">
    <property type="term" value="F:ATP binding"/>
    <property type="evidence" value="ECO:0007669"/>
    <property type="project" value="UniProtKB-KW"/>
</dbReference>
<dbReference type="EC" id="2.7.13.3" evidence="2"/>
<dbReference type="AlphaFoldDB" id="A0AAU7DHG1"/>
<dbReference type="Gene3D" id="3.30.450.20">
    <property type="entry name" value="PAS domain"/>
    <property type="match status" value="2"/>
</dbReference>
<dbReference type="SMART" id="SM00086">
    <property type="entry name" value="PAC"/>
    <property type="match status" value="2"/>
</dbReference>
<accession>A0AAU7DHG1</accession>
<dbReference type="InterPro" id="IPR000014">
    <property type="entry name" value="PAS"/>
</dbReference>
<dbReference type="EMBL" id="CP121196">
    <property type="protein sequence ID" value="XBH16668.1"/>
    <property type="molecule type" value="Genomic_DNA"/>
</dbReference>
<dbReference type="Gene3D" id="1.10.287.130">
    <property type="match status" value="1"/>
</dbReference>
<comment type="catalytic activity">
    <reaction evidence="1">
        <text>ATP + protein L-histidine = ADP + protein N-phospho-L-histidine.</text>
        <dbReference type="EC" id="2.7.13.3"/>
    </reaction>
</comment>
<dbReference type="CDD" id="cd00130">
    <property type="entry name" value="PAS"/>
    <property type="match status" value="2"/>
</dbReference>
<evidence type="ECO:0000256" key="2">
    <source>
        <dbReference type="ARBA" id="ARBA00012438"/>
    </source>
</evidence>
<dbReference type="Gene3D" id="3.30.565.10">
    <property type="entry name" value="Histidine kinase-like ATPase, C-terminal domain"/>
    <property type="match status" value="1"/>
</dbReference>
<dbReference type="Pfam" id="PF02518">
    <property type="entry name" value="HATPase_c"/>
    <property type="match status" value="1"/>
</dbReference>
<evidence type="ECO:0000259" key="12">
    <source>
        <dbReference type="PROSITE" id="PS50113"/>
    </source>
</evidence>
<dbReference type="InterPro" id="IPR035965">
    <property type="entry name" value="PAS-like_dom_sf"/>
</dbReference>
<dbReference type="Pfam" id="PF08448">
    <property type="entry name" value="PAS_4"/>
    <property type="match status" value="2"/>
</dbReference>
<name>A0AAU7DHG1_9BACT</name>
<evidence type="ECO:0000313" key="13">
    <source>
        <dbReference type="EMBL" id="XBH16668.1"/>
    </source>
</evidence>
<keyword evidence="4" id="KW-0808">Transferase</keyword>
<dbReference type="NCBIfam" id="TIGR00229">
    <property type="entry name" value="sensory_box"/>
    <property type="match status" value="2"/>
</dbReference>
<feature type="domain" description="PAS" evidence="11">
    <location>
        <begin position="149"/>
        <end position="219"/>
    </location>
</feature>
<evidence type="ECO:0000256" key="6">
    <source>
        <dbReference type="ARBA" id="ARBA00022777"/>
    </source>
</evidence>
<dbReference type="SMART" id="SM00091">
    <property type="entry name" value="PAS"/>
    <property type="match status" value="2"/>
</dbReference>
<dbReference type="PROSITE" id="PS50112">
    <property type="entry name" value="PAS"/>
    <property type="match status" value="2"/>
</dbReference>
<keyword evidence="5" id="KW-0547">Nucleotide-binding</keyword>
<feature type="domain" description="Histidine kinase" evidence="10">
    <location>
        <begin position="287"/>
        <end position="502"/>
    </location>
</feature>
<dbReference type="RefSeq" id="WP_348261897.1">
    <property type="nucleotide sequence ID" value="NZ_CP121196.1"/>
</dbReference>
<evidence type="ECO:0000256" key="1">
    <source>
        <dbReference type="ARBA" id="ARBA00000085"/>
    </source>
</evidence>
<keyword evidence="6" id="KW-0418">Kinase</keyword>
<dbReference type="PANTHER" id="PTHR43065:SF10">
    <property type="entry name" value="PEROXIDE STRESS-ACTIVATED HISTIDINE KINASE MAK3"/>
    <property type="match status" value="1"/>
</dbReference>
<dbReference type="PROSITE" id="PS50109">
    <property type="entry name" value="HIS_KIN"/>
    <property type="match status" value="1"/>
</dbReference>
<dbReference type="SMART" id="SM00387">
    <property type="entry name" value="HATPase_c"/>
    <property type="match status" value="1"/>
</dbReference>
<feature type="domain" description="PAS" evidence="11">
    <location>
        <begin position="13"/>
        <end position="57"/>
    </location>
</feature>
<dbReference type="SUPFAM" id="SSF55785">
    <property type="entry name" value="PYP-like sensor domain (PAS domain)"/>
    <property type="match status" value="2"/>
</dbReference>
<evidence type="ECO:0000256" key="3">
    <source>
        <dbReference type="ARBA" id="ARBA00022553"/>
    </source>
</evidence>
<dbReference type="FunFam" id="3.30.450.20:FF:000099">
    <property type="entry name" value="Sensory box sensor histidine kinase"/>
    <property type="match status" value="1"/>
</dbReference>
<evidence type="ECO:0000256" key="4">
    <source>
        <dbReference type="ARBA" id="ARBA00022679"/>
    </source>
</evidence>
<dbReference type="InterPro" id="IPR004358">
    <property type="entry name" value="Sig_transdc_His_kin-like_C"/>
</dbReference>
<organism evidence="13">
    <name type="scientific">Telmatobacter sp. DSM 110680</name>
    <dbReference type="NCBI Taxonomy" id="3036704"/>
    <lineage>
        <taxon>Bacteria</taxon>
        <taxon>Pseudomonadati</taxon>
        <taxon>Acidobacteriota</taxon>
        <taxon>Terriglobia</taxon>
        <taxon>Terriglobales</taxon>
        <taxon>Acidobacteriaceae</taxon>
        <taxon>Telmatobacter</taxon>
    </lineage>
</organism>
<evidence type="ECO:0000256" key="9">
    <source>
        <dbReference type="SAM" id="Coils"/>
    </source>
</evidence>
<keyword evidence="8" id="KW-0902">Two-component regulatory system</keyword>
<keyword evidence="7" id="KW-0067">ATP-binding</keyword>
<sequence>MKNALAVDPLIQGDDLFRELADAIPQLVWMADPEGNILWYNKRWYEYTGTTFDEMKGWGWKRLHDPEFLPQVIERWNLSLTTGEPLEMKFPLRRADGVFRLFLTRVLPVRNSDGKVTRWFGTNTDIDAEEKVLQELQQSRDQLQVALSASQRLAAIVASTDDAIVSKGLDGIVTSWNAGAEKMFGYSAETMIGSPIATIIPPELMEDEARFLRVIAQGGRIEHFETYRRTKSGETIEVSLTLSPVHDESGKVIGVAKIARNITQHRKAERALQTNDRLASVGRLAATIAHEINNPLAAVTNLVFLAKLNSAESNTRDLLGRAEEELGRVAQLTKQTLGFFRTTKGAVSQSLAELVQPLVGLYSSRAGNKDVKLSVDIKQDPAVYCVPSEIRQVVANLLNNSIDAVEVGGSVTIRISAARQRSGAGSPGARLTIADSGHGIPAAIRKHLFEPFFTTKDDVGTGLGLWISKTIVERHGGSIRVRSRITPGSSGTVFSIFLPLNAAVEEFPPEARTHPKPT</sequence>
<dbReference type="Pfam" id="PF00512">
    <property type="entry name" value="HisKA"/>
    <property type="match status" value="1"/>
</dbReference>
<evidence type="ECO:0000256" key="7">
    <source>
        <dbReference type="ARBA" id="ARBA00022840"/>
    </source>
</evidence>
<feature type="coiled-coil region" evidence="9">
    <location>
        <begin position="126"/>
        <end position="153"/>
    </location>
</feature>
<gene>
    <name evidence="13" type="ORF">P8935_19090</name>
</gene>
<dbReference type="InterPro" id="IPR003661">
    <property type="entry name" value="HisK_dim/P_dom"/>
</dbReference>
<dbReference type="InterPro" id="IPR003594">
    <property type="entry name" value="HATPase_dom"/>
</dbReference>
<evidence type="ECO:0000259" key="11">
    <source>
        <dbReference type="PROSITE" id="PS50112"/>
    </source>
</evidence>
<dbReference type="PANTHER" id="PTHR43065">
    <property type="entry name" value="SENSOR HISTIDINE KINASE"/>
    <property type="match status" value="1"/>
</dbReference>
<dbReference type="InterPro" id="IPR013656">
    <property type="entry name" value="PAS_4"/>
</dbReference>
<dbReference type="GO" id="GO:0000155">
    <property type="term" value="F:phosphorelay sensor kinase activity"/>
    <property type="evidence" value="ECO:0007669"/>
    <property type="project" value="InterPro"/>
</dbReference>
<dbReference type="InterPro" id="IPR036097">
    <property type="entry name" value="HisK_dim/P_sf"/>
</dbReference>
<evidence type="ECO:0000259" key="10">
    <source>
        <dbReference type="PROSITE" id="PS50109"/>
    </source>
</evidence>
<dbReference type="SUPFAM" id="SSF55874">
    <property type="entry name" value="ATPase domain of HSP90 chaperone/DNA topoisomerase II/histidine kinase"/>
    <property type="match status" value="1"/>
</dbReference>
<feature type="domain" description="PAC" evidence="12">
    <location>
        <begin position="222"/>
        <end position="274"/>
    </location>
</feature>
<feature type="domain" description="PAC" evidence="12">
    <location>
        <begin position="86"/>
        <end position="138"/>
    </location>
</feature>
<reference evidence="13" key="1">
    <citation type="submission" date="2023-03" db="EMBL/GenBank/DDBJ databases">
        <title>Edaphobacter sp.</title>
        <authorList>
            <person name="Huber K.J."/>
            <person name="Papendorf J."/>
            <person name="Pilke C."/>
            <person name="Bunk B."/>
            <person name="Sproeer C."/>
            <person name="Pester M."/>
        </authorList>
    </citation>
    <scope>NUCLEOTIDE SEQUENCE</scope>
    <source>
        <strain evidence="13">DSM 110680</strain>
    </source>
</reference>
<proteinExistence type="predicted"/>